<gene>
    <name evidence="1" type="ORF">CFOLD11_01830</name>
</gene>
<organism evidence="1 2">
    <name type="scientific">Clostridium folliculivorans</name>
    <dbReference type="NCBI Taxonomy" id="2886038"/>
    <lineage>
        <taxon>Bacteria</taxon>
        <taxon>Bacillati</taxon>
        <taxon>Bacillota</taxon>
        <taxon>Clostridia</taxon>
        <taxon>Eubacteriales</taxon>
        <taxon>Clostridiaceae</taxon>
        <taxon>Clostridium</taxon>
    </lineage>
</organism>
<sequence>MDWKKGIVTFDDGSSYDGEFLINEEGQIYNIKVFKDGKAIKEVNAEEFASSLGKSVEDVYPYKATFGQNIYK</sequence>
<keyword evidence="2" id="KW-1185">Reference proteome</keyword>
<name>A0A9W6D935_9CLOT</name>
<comment type="caution">
    <text evidence="1">The sequence shown here is derived from an EMBL/GenBank/DDBJ whole genome shotgun (WGS) entry which is preliminary data.</text>
</comment>
<dbReference type="Proteomes" id="UP001057868">
    <property type="component" value="Unassembled WGS sequence"/>
</dbReference>
<evidence type="ECO:0000313" key="2">
    <source>
        <dbReference type="Proteomes" id="UP001057868"/>
    </source>
</evidence>
<proteinExistence type="predicted"/>
<dbReference type="AlphaFoldDB" id="A0A9W6D935"/>
<reference evidence="1" key="1">
    <citation type="journal article" date="2023" name="Int. J. Syst. Evol. Microbiol.">
        <title>&lt;i&gt;Clostridium folliculivorans&lt;/i&gt; sp. nov., isolated from soil samples of an organic paddy in Japan.</title>
        <authorList>
            <person name="Tazawa J."/>
            <person name="Kobayashi H."/>
            <person name="Tanizawa Y."/>
            <person name="Uchino A."/>
            <person name="Tanaka F."/>
            <person name="Urashima Y."/>
            <person name="Miura S."/>
            <person name="Sakamoto M."/>
            <person name="Ohkuma M."/>
            <person name="Tohno M."/>
        </authorList>
    </citation>
    <scope>NUCLEOTIDE SEQUENCE</scope>
    <source>
        <strain evidence="1">D1-1</strain>
    </source>
</reference>
<accession>A0A9W6D935</accession>
<evidence type="ECO:0000313" key="1">
    <source>
        <dbReference type="EMBL" id="GKU23357.1"/>
    </source>
</evidence>
<dbReference type="RefSeq" id="WP_261850446.1">
    <property type="nucleotide sequence ID" value="NZ_BQXY01000001.1"/>
</dbReference>
<dbReference type="EMBL" id="BQXY01000001">
    <property type="protein sequence ID" value="GKU23357.1"/>
    <property type="molecule type" value="Genomic_DNA"/>
</dbReference>
<protein>
    <submittedName>
        <fullName evidence="1">Uncharacterized protein</fullName>
    </submittedName>
</protein>